<evidence type="ECO:0000313" key="9">
    <source>
        <dbReference type="EMBL" id="EMD85569.1"/>
    </source>
</evidence>
<accession>M2TGE4</accession>
<feature type="transmembrane region" description="Helical" evidence="7">
    <location>
        <begin position="365"/>
        <end position="387"/>
    </location>
</feature>
<keyword evidence="3 7" id="KW-0812">Transmembrane</keyword>
<evidence type="ECO:0000256" key="4">
    <source>
        <dbReference type="ARBA" id="ARBA00022989"/>
    </source>
</evidence>
<proteinExistence type="predicted"/>
<gene>
    <name evidence="9" type="ORF">COCHEDRAFT_1035463</name>
</gene>
<keyword evidence="4 7" id="KW-1133">Transmembrane helix</keyword>
<organism evidence="9 10">
    <name type="scientific">Cochliobolus heterostrophus (strain C5 / ATCC 48332 / race O)</name>
    <name type="common">Southern corn leaf blight fungus</name>
    <name type="synonym">Bipolaris maydis</name>
    <dbReference type="NCBI Taxonomy" id="701091"/>
    <lineage>
        <taxon>Eukaryota</taxon>
        <taxon>Fungi</taxon>
        <taxon>Dikarya</taxon>
        <taxon>Ascomycota</taxon>
        <taxon>Pezizomycotina</taxon>
        <taxon>Dothideomycetes</taxon>
        <taxon>Pleosporomycetidae</taxon>
        <taxon>Pleosporales</taxon>
        <taxon>Pleosporineae</taxon>
        <taxon>Pleosporaceae</taxon>
        <taxon>Bipolaris</taxon>
    </lineage>
</organism>
<evidence type="ECO:0000256" key="5">
    <source>
        <dbReference type="ARBA" id="ARBA00023136"/>
    </source>
</evidence>
<dbReference type="Pfam" id="PF07690">
    <property type="entry name" value="MFS_1"/>
    <property type="match status" value="1"/>
</dbReference>
<dbReference type="InterPro" id="IPR011701">
    <property type="entry name" value="MFS"/>
</dbReference>
<feature type="transmembrane region" description="Helical" evidence="7">
    <location>
        <begin position="480"/>
        <end position="501"/>
    </location>
</feature>
<dbReference type="PROSITE" id="PS50850">
    <property type="entry name" value="MFS"/>
    <property type="match status" value="1"/>
</dbReference>
<evidence type="ECO:0000259" key="8">
    <source>
        <dbReference type="PROSITE" id="PS50850"/>
    </source>
</evidence>
<reference evidence="9 10" key="1">
    <citation type="journal article" date="2012" name="PLoS Pathog.">
        <title>Diverse lifestyles and strategies of plant pathogenesis encoded in the genomes of eighteen Dothideomycetes fungi.</title>
        <authorList>
            <person name="Ohm R.A."/>
            <person name="Feau N."/>
            <person name="Henrissat B."/>
            <person name="Schoch C.L."/>
            <person name="Horwitz B.A."/>
            <person name="Barry K.W."/>
            <person name="Condon B.J."/>
            <person name="Copeland A.C."/>
            <person name="Dhillon B."/>
            <person name="Glaser F."/>
            <person name="Hesse C.N."/>
            <person name="Kosti I."/>
            <person name="LaButti K."/>
            <person name="Lindquist E.A."/>
            <person name="Lucas S."/>
            <person name="Salamov A.A."/>
            <person name="Bradshaw R.E."/>
            <person name="Ciuffetti L."/>
            <person name="Hamelin R.C."/>
            <person name="Kema G.H.J."/>
            <person name="Lawrence C."/>
            <person name="Scott J.A."/>
            <person name="Spatafora J.W."/>
            <person name="Turgeon B.G."/>
            <person name="de Wit P.J.G.M."/>
            <person name="Zhong S."/>
            <person name="Goodwin S.B."/>
            <person name="Grigoriev I.V."/>
        </authorList>
    </citation>
    <scope>NUCLEOTIDE SEQUENCE [LARGE SCALE GENOMIC DNA]</scope>
    <source>
        <strain evidence="10">C5 / ATCC 48332 / race O</strain>
    </source>
</reference>
<evidence type="ECO:0000313" key="10">
    <source>
        <dbReference type="Proteomes" id="UP000016936"/>
    </source>
</evidence>
<evidence type="ECO:0000256" key="3">
    <source>
        <dbReference type="ARBA" id="ARBA00022692"/>
    </source>
</evidence>
<dbReference type="OMA" id="DIHPGKA"/>
<protein>
    <recommendedName>
        <fullName evidence="8">Major facilitator superfamily (MFS) profile domain-containing protein</fullName>
    </recommendedName>
</protein>
<feature type="transmembrane region" description="Helical" evidence="7">
    <location>
        <begin position="260"/>
        <end position="279"/>
    </location>
</feature>
<dbReference type="InterPro" id="IPR036259">
    <property type="entry name" value="MFS_trans_sf"/>
</dbReference>
<dbReference type="SUPFAM" id="SSF103473">
    <property type="entry name" value="MFS general substrate transporter"/>
    <property type="match status" value="1"/>
</dbReference>
<dbReference type="PANTHER" id="PTHR23502:SF51">
    <property type="entry name" value="QUINIDINE RESISTANCE PROTEIN 1-RELATED"/>
    <property type="match status" value="1"/>
</dbReference>
<feature type="transmembrane region" description="Helical" evidence="7">
    <location>
        <begin position="545"/>
        <end position="567"/>
    </location>
</feature>
<sequence length="605" mass="65580">MAQPPDTVRPGSHLVPRASIDSATTHAKTEPTPPPPDGGLEDTHSNTENGGQQPTDVEARANAVSKVETQSKPFSIFTHRQKLGIVMASAAAAFFSPLTASVYLPALPAIAKDFGVSYSAINLTVTTYMVSTGLLCSKIHTSPLLTHRPKIFQGITPMFVGAYADSAGRRPAYMFCFIVYMAANIGCALAPNYPALLVLRMLQSAGSSTTVALAQGVVSDIITSAERGRYVSYMSTPVLLGPSLGPVLGGTLAQYLGWRWIFWILTIMCGTLTVVFVTWMPETCRGIVGDGSVRPQHIVHRSLWRVGKDVLATRSSRKQQAQTNRQDEEHSATGPRPSGQQAVTKHKFKALHALMLLLQPNMAFLLLYSSLIFANFYCIMTSIPAQFTSIYHLTDLQTGLIYLPLGLGTIVGSQVAGRSLDWNFRRHCNLLGLPYERKRQQDLSSFPIERARLEVGVPALILATCVVLVWGWVLHARTHLAVPCVMLFLAGLGLTGFSNVVSTLIVDMNPTAASAATASNNFTRCLVGAGASAAIQPMIDGVGTGWAFTILAGITMVASPLTLWTLLKKGMGWRKEREEKRKQRAEALEKTKREETAPESGEKNL</sequence>
<evidence type="ECO:0000256" key="6">
    <source>
        <dbReference type="SAM" id="MobiDB-lite"/>
    </source>
</evidence>
<dbReference type="OrthoDB" id="2441642at2759"/>
<dbReference type="GO" id="GO:0005886">
    <property type="term" value="C:plasma membrane"/>
    <property type="evidence" value="ECO:0007669"/>
    <property type="project" value="TreeGrafter"/>
</dbReference>
<keyword evidence="10" id="KW-1185">Reference proteome</keyword>
<dbReference type="Proteomes" id="UP000016936">
    <property type="component" value="Unassembled WGS sequence"/>
</dbReference>
<feature type="region of interest" description="Disordered" evidence="6">
    <location>
        <begin position="574"/>
        <end position="605"/>
    </location>
</feature>
<dbReference type="Gene3D" id="1.20.1250.20">
    <property type="entry name" value="MFS general substrate transporter like domains"/>
    <property type="match status" value="1"/>
</dbReference>
<dbReference type="CDD" id="cd17323">
    <property type="entry name" value="MFS_Tpo1_MDR_like"/>
    <property type="match status" value="1"/>
</dbReference>
<feature type="domain" description="Major facilitator superfamily (MFS) profile" evidence="8">
    <location>
        <begin position="85"/>
        <end position="570"/>
    </location>
</feature>
<dbReference type="eggNOG" id="KOG0255">
    <property type="taxonomic scope" value="Eukaryota"/>
</dbReference>
<dbReference type="GO" id="GO:0022857">
    <property type="term" value="F:transmembrane transporter activity"/>
    <property type="evidence" value="ECO:0007669"/>
    <property type="project" value="InterPro"/>
</dbReference>
<dbReference type="InterPro" id="IPR020846">
    <property type="entry name" value="MFS_dom"/>
</dbReference>
<dbReference type="PANTHER" id="PTHR23502">
    <property type="entry name" value="MAJOR FACILITATOR SUPERFAMILY"/>
    <property type="match status" value="1"/>
</dbReference>
<feature type="transmembrane region" description="Helical" evidence="7">
    <location>
        <begin position="83"/>
        <end position="104"/>
    </location>
</feature>
<feature type="transmembrane region" description="Helical" evidence="7">
    <location>
        <begin position="172"/>
        <end position="191"/>
    </location>
</feature>
<keyword evidence="2" id="KW-0813">Transport</keyword>
<dbReference type="HOGENOM" id="CLU_008455_8_4_1"/>
<name>M2TGE4_COCH5</name>
<comment type="subcellular location">
    <subcellularLocation>
        <location evidence="1">Membrane</location>
        <topology evidence="1">Multi-pass membrane protein</topology>
    </subcellularLocation>
</comment>
<feature type="transmembrane region" description="Helical" evidence="7">
    <location>
        <begin position="522"/>
        <end position="539"/>
    </location>
</feature>
<feature type="region of interest" description="Disordered" evidence="6">
    <location>
        <begin position="1"/>
        <end position="54"/>
    </location>
</feature>
<feature type="transmembrane region" description="Helical" evidence="7">
    <location>
        <begin position="116"/>
        <end position="136"/>
    </location>
</feature>
<feature type="transmembrane region" description="Helical" evidence="7">
    <location>
        <begin position="399"/>
        <end position="417"/>
    </location>
</feature>
<keyword evidence="5 7" id="KW-0472">Membrane</keyword>
<feature type="transmembrane region" description="Helical" evidence="7">
    <location>
        <begin position="455"/>
        <end position="474"/>
    </location>
</feature>
<feature type="transmembrane region" description="Helical" evidence="7">
    <location>
        <begin position="230"/>
        <end position="248"/>
    </location>
</feature>
<evidence type="ECO:0000256" key="1">
    <source>
        <dbReference type="ARBA" id="ARBA00004141"/>
    </source>
</evidence>
<dbReference type="EMBL" id="KB445588">
    <property type="protein sequence ID" value="EMD85569.1"/>
    <property type="molecule type" value="Genomic_DNA"/>
</dbReference>
<evidence type="ECO:0000256" key="2">
    <source>
        <dbReference type="ARBA" id="ARBA00022448"/>
    </source>
</evidence>
<dbReference type="Gene3D" id="1.20.1720.10">
    <property type="entry name" value="Multidrug resistance protein D"/>
    <property type="match status" value="1"/>
</dbReference>
<evidence type="ECO:0000256" key="7">
    <source>
        <dbReference type="SAM" id="Phobius"/>
    </source>
</evidence>
<dbReference type="AlphaFoldDB" id="M2TGE4"/>
<reference evidence="10" key="2">
    <citation type="journal article" date="2013" name="PLoS Genet.">
        <title>Comparative genome structure, secondary metabolite, and effector coding capacity across Cochliobolus pathogens.</title>
        <authorList>
            <person name="Condon B.J."/>
            <person name="Leng Y."/>
            <person name="Wu D."/>
            <person name="Bushley K.E."/>
            <person name="Ohm R.A."/>
            <person name="Otillar R."/>
            <person name="Martin J."/>
            <person name="Schackwitz W."/>
            <person name="Grimwood J."/>
            <person name="MohdZainudin N."/>
            <person name="Xue C."/>
            <person name="Wang R."/>
            <person name="Manning V.A."/>
            <person name="Dhillon B."/>
            <person name="Tu Z.J."/>
            <person name="Steffenson B.J."/>
            <person name="Salamov A."/>
            <person name="Sun H."/>
            <person name="Lowry S."/>
            <person name="LaButti K."/>
            <person name="Han J."/>
            <person name="Copeland A."/>
            <person name="Lindquist E."/>
            <person name="Barry K."/>
            <person name="Schmutz J."/>
            <person name="Baker S.E."/>
            <person name="Ciuffetti L.M."/>
            <person name="Grigoriev I.V."/>
            <person name="Zhong S."/>
            <person name="Turgeon B.G."/>
        </authorList>
    </citation>
    <scope>NUCLEOTIDE SEQUENCE [LARGE SCALE GENOMIC DNA]</scope>
    <source>
        <strain evidence="10">C5 / ATCC 48332 / race O</strain>
    </source>
</reference>
<feature type="region of interest" description="Disordered" evidence="6">
    <location>
        <begin position="313"/>
        <end position="340"/>
    </location>
</feature>